<name>A0A4P8XWB5_9FIRM</name>
<keyword evidence="2" id="KW-0238">DNA-binding</keyword>
<dbReference type="Proteomes" id="UP000301475">
    <property type="component" value="Chromosome"/>
</dbReference>
<organism evidence="5 6">
    <name type="scientific">Ruminococcus bovis</name>
    <dbReference type="NCBI Taxonomy" id="2564099"/>
    <lineage>
        <taxon>Bacteria</taxon>
        <taxon>Bacillati</taxon>
        <taxon>Bacillota</taxon>
        <taxon>Clostridia</taxon>
        <taxon>Eubacteriales</taxon>
        <taxon>Oscillospiraceae</taxon>
        <taxon>Ruminococcus</taxon>
    </lineage>
</organism>
<proteinExistence type="inferred from homology"/>
<dbReference type="CDD" id="cd01189">
    <property type="entry name" value="INT_ICEBs1_C_like"/>
    <property type="match status" value="1"/>
</dbReference>
<dbReference type="InterPro" id="IPR010998">
    <property type="entry name" value="Integrase_recombinase_N"/>
</dbReference>
<dbReference type="GO" id="GO:0006310">
    <property type="term" value="P:DNA recombination"/>
    <property type="evidence" value="ECO:0007669"/>
    <property type="project" value="UniProtKB-KW"/>
</dbReference>
<dbReference type="RefSeq" id="WP_138157449.1">
    <property type="nucleotide sequence ID" value="NZ_CP039381.1"/>
</dbReference>
<dbReference type="PROSITE" id="PS51898">
    <property type="entry name" value="TYR_RECOMBINASE"/>
    <property type="match status" value="1"/>
</dbReference>
<dbReference type="InterPro" id="IPR011010">
    <property type="entry name" value="DNA_brk_join_enz"/>
</dbReference>
<evidence type="ECO:0000256" key="3">
    <source>
        <dbReference type="ARBA" id="ARBA00023172"/>
    </source>
</evidence>
<reference evidence="5 6" key="1">
    <citation type="submission" date="2019-04" db="EMBL/GenBank/DDBJ databases">
        <authorList>
            <person name="Embree M."/>
            <person name="Gaffney J.R."/>
        </authorList>
    </citation>
    <scope>NUCLEOTIDE SEQUENCE [LARGE SCALE GENOMIC DNA]</scope>
    <source>
        <strain evidence="5 6">JE7A12</strain>
    </source>
</reference>
<sequence>MKTKGTKSKKIKLPYGEGSIYYVESRKRYSGQINLVIDGERVRKTVYGKTERETRNKLKELQIQALAGNLHNEKKQQMPTVFQYAEKMMDEQLALNEIRQSSYDRKMETLKMLSAISDKPLNELSEDDIIAFFKTQLDYSQSCINKMYQLLGAVLSKATHRKIIEDNPIKEIKCPKSNKKTIPVRALTVDEQKKLLDVLKSEDIRYSDIMLLSMFTGMRIGECCALMVEDINLDDRTISVNKTVARGKFGKNVFNETKTSAGTRTLFVNEDVADFLRTIIGRKKSGLLFLSRNQNLVTTNQVNYSYSAALKAYGIVDKTVYGRVDLHSLRHTYATRCIESGMPAKVLQKILGHTDINITLNTYCSVFEKFRNEHLAVADEYMKANNLQIA</sequence>
<dbReference type="Gene3D" id="1.10.150.130">
    <property type="match status" value="1"/>
</dbReference>
<gene>
    <name evidence="5" type="ORF">E5Z56_08770</name>
</gene>
<dbReference type="EMBL" id="CP039381">
    <property type="protein sequence ID" value="QCT07436.1"/>
    <property type="molecule type" value="Genomic_DNA"/>
</dbReference>
<dbReference type="Pfam" id="PF00589">
    <property type="entry name" value="Phage_integrase"/>
    <property type="match status" value="1"/>
</dbReference>
<comment type="similarity">
    <text evidence="1">Belongs to the 'phage' integrase family.</text>
</comment>
<dbReference type="InterPro" id="IPR050090">
    <property type="entry name" value="Tyrosine_recombinase_XerCD"/>
</dbReference>
<dbReference type="PANTHER" id="PTHR30349">
    <property type="entry name" value="PHAGE INTEGRASE-RELATED"/>
    <property type="match status" value="1"/>
</dbReference>
<dbReference type="PANTHER" id="PTHR30349:SF41">
    <property type="entry name" value="INTEGRASE_RECOMBINASE PROTEIN MJ0367-RELATED"/>
    <property type="match status" value="1"/>
</dbReference>
<protein>
    <submittedName>
        <fullName evidence="5">Site-specific integrase</fullName>
    </submittedName>
</protein>
<dbReference type="GO" id="GO:0015074">
    <property type="term" value="P:DNA integration"/>
    <property type="evidence" value="ECO:0007669"/>
    <property type="project" value="InterPro"/>
</dbReference>
<dbReference type="SUPFAM" id="SSF56349">
    <property type="entry name" value="DNA breaking-rejoining enzymes"/>
    <property type="match status" value="1"/>
</dbReference>
<dbReference type="GO" id="GO:0003677">
    <property type="term" value="F:DNA binding"/>
    <property type="evidence" value="ECO:0007669"/>
    <property type="project" value="UniProtKB-KW"/>
</dbReference>
<evidence type="ECO:0000256" key="1">
    <source>
        <dbReference type="ARBA" id="ARBA00008857"/>
    </source>
</evidence>
<evidence type="ECO:0000313" key="5">
    <source>
        <dbReference type="EMBL" id="QCT07436.1"/>
    </source>
</evidence>
<dbReference type="InterPro" id="IPR002104">
    <property type="entry name" value="Integrase_catalytic"/>
</dbReference>
<feature type="domain" description="Tyr recombinase" evidence="4">
    <location>
        <begin position="182"/>
        <end position="380"/>
    </location>
</feature>
<dbReference type="KEGG" id="ruj:E5Z56_08770"/>
<dbReference type="OrthoDB" id="111144at2"/>
<dbReference type="Gene3D" id="1.10.443.10">
    <property type="entry name" value="Intergrase catalytic core"/>
    <property type="match status" value="1"/>
</dbReference>
<keyword evidence="6" id="KW-1185">Reference proteome</keyword>
<evidence type="ECO:0000256" key="2">
    <source>
        <dbReference type="ARBA" id="ARBA00023125"/>
    </source>
</evidence>
<dbReference type="InterPro" id="IPR013762">
    <property type="entry name" value="Integrase-like_cat_sf"/>
</dbReference>
<evidence type="ECO:0000313" key="6">
    <source>
        <dbReference type="Proteomes" id="UP000301475"/>
    </source>
</evidence>
<keyword evidence="3" id="KW-0233">DNA recombination</keyword>
<accession>A0A4P8XWB5</accession>
<dbReference type="AlphaFoldDB" id="A0A4P8XWB5"/>
<evidence type="ECO:0000259" key="4">
    <source>
        <dbReference type="PROSITE" id="PS51898"/>
    </source>
</evidence>